<sequence>MAAFVAAAVAPLSYNWRRKRSRNSSGFDPERDITSTLSHIQTQLSSSSSLQSAPNRVTDAENLSISPVAAFGHGLQRYTSDVSERQLSRVPEETGESDGNGSELDIEDVERDLEEELEEQGFYAGSYKRLVALYTLAPITFVVVFVVLALVPDLIYSLEDEASPIGDYPYAHYIPFPIPEILVAGGIWSLAYLLNDLVFDLSCWLCNITHKLSFFCTHPSQVIPSPPSAAPAILLSRTIYAAITILLRLSLVPILLIPQYSVHSRPTWHDLAFRRVWWMSLGWAAFEAIAGIKQGYEGITLYKDVLVDVSMLRKKWTFPDHPAVDDAIRDGGPGTKMYGATGNASESLPRGTSSSGTEERDVNEGPSSHDRGRLPRMPSVDAADERQPLLGLGSVDSLNPGLNGFHESVEIEVEKDLDQLVAMRARDDLERVYGIPFIHIPVFISCLQRVNSLLLSVGFSLVLSSTYMLSIRPPHTPARILEITSRPVESVNSAPNYLAISIPLGILLQLFLYLLHTQLVLPRIGVHSVVYIGLLVSLGLFFAGLALWDALA</sequence>
<protein>
    <submittedName>
        <fullName evidence="3">Uncharacterized protein</fullName>
    </submittedName>
</protein>
<feature type="transmembrane region" description="Helical" evidence="2">
    <location>
        <begin position="453"/>
        <end position="471"/>
    </location>
</feature>
<feature type="region of interest" description="Disordered" evidence="1">
    <location>
        <begin position="323"/>
        <end position="378"/>
    </location>
</feature>
<dbReference type="Proteomes" id="UP001383192">
    <property type="component" value="Unassembled WGS sequence"/>
</dbReference>
<dbReference type="AlphaFoldDB" id="A0AAW0D1X3"/>
<feature type="transmembrane region" description="Helical" evidence="2">
    <location>
        <begin position="170"/>
        <end position="194"/>
    </location>
</feature>
<organism evidence="3 4">
    <name type="scientific">Paramarasmius palmivorus</name>
    <dbReference type="NCBI Taxonomy" id="297713"/>
    <lineage>
        <taxon>Eukaryota</taxon>
        <taxon>Fungi</taxon>
        <taxon>Dikarya</taxon>
        <taxon>Basidiomycota</taxon>
        <taxon>Agaricomycotina</taxon>
        <taxon>Agaricomycetes</taxon>
        <taxon>Agaricomycetidae</taxon>
        <taxon>Agaricales</taxon>
        <taxon>Marasmiineae</taxon>
        <taxon>Marasmiaceae</taxon>
        <taxon>Paramarasmius</taxon>
    </lineage>
</organism>
<evidence type="ECO:0000313" key="4">
    <source>
        <dbReference type="Proteomes" id="UP001383192"/>
    </source>
</evidence>
<feature type="transmembrane region" description="Helical" evidence="2">
    <location>
        <begin position="130"/>
        <end position="150"/>
    </location>
</feature>
<gene>
    <name evidence="3" type="ORF">VNI00_007673</name>
</gene>
<comment type="caution">
    <text evidence="3">The sequence shown here is derived from an EMBL/GenBank/DDBJ whole genome shotgun (WGS) entry which is preliminary data.</text>
</comment>
<feature type="compositionally biased region" description="Polar residues" evidence="1">
    <location>
        <begin position="342"/>
        <end position="356"/>
    </location>
</feature>
<name>A0AAW0D1X3_9AGAR</name>
<feature type="transmembrane region" description="Helical" evidence="2">
    <location>
        <begin position="528"/>
        <end position="548"/>
    </location>
</feature>
<reference evidence="3 4" key="1">
    <citation type="submission" date="2024-01" db="EMBL/GenBank/DDBJ databases">
        <title>A draft genome for a cacao thread blight-causing isolate of Paramarasmius palmivorus.</title>
        <authorList>
            <person name="Baruah I.K."/>
            <person name="Bukari Y."/>
            <person name="Amoako-Attah I."/>
            <person name="Meinhardt L.W."/>
            <person name="Bailey B.A."/>
            <person name="Cohen S.P."/>
        </authorList>
    </citation>
    <scope>NUCLEOTIDE SEQUENCE [LARGE SCALE GENOMIC DNA]</scope>
    <source>
        <strain evidence="3 4">GH-12</strain>
    </source>
</reference>
<accession>A0AAW0D1X3</accession>
<feature type="compositionally biased region" description="Basic and acidic residues" evidence="1">
    <location>
        <begin position="82"/>
        <end position="92"/>
    </location>
</feature>
<feature type="transmembrane region" description="Helical" evidence="2">
    <location>
        <begin position="497"/>
        <end position="516"/>
    </location>
</feature>
<evidence type="ECO:0000256" key="1">
    <source>
        <dbReference type="SAM" id="MobiDB-lite"/>
    </source>
</evidence>
<keyword evidence="4" id="KW-1185">Reference proteome</keyword>
<evidence type="ECO:0000313" key="3">
    <source>
        <dbReference type="EMBL" id="KAK7045420.1"/>
    </source>
</evidence>
<keyword evidence="2" id="KW-0812">Transmembrane</keyword>
<keyword evidence="2" id="KW-1133">Transmembrane helix</keyword>
<proteinExistence type="predicted"/>
<dbReference type="EMBL" id="JAYKXP010000025">
    <property type="protein sequence ID" value="KAK7045420.1"/>
    <property type="molecule type" value="Genomic_DNA"/>
</dbReference>
<keyword evidence="2" id="KW-0472">Membrane</keyword>
<evidence type="ECO:0000256" key="2">
    <source>
        <dbReference type="SAM" id="Phobius"/>
    </source>
</evidence>
<feature type="region of interest" description="Disordered" evidence="1">
    <location>
        <begin position="82"/>
        <end position="105"/>
    </location>
</feature>
<feature type="compositionally biased region" description="Basic and acidic residues" evidence="1">
    <location>
        <begin position="357"/>
        <end position="373"/>
    </location>
</feature>